<dbReference type="GeneID" id="112905197"/>
<dbReference type="RefSeq" id="XP_025832925.1">
    <property type="nucleotide sequence ID" value="XM_025977140.1"/>
</dbReference>
<dbReference type="GO" id="GO:0007051">
    <property type="term" value="P:spindle organization"/>
    <property type="evidence" value="ECO:0007669"/>
    <property type="project" value="InterPro"/>
</dbReference>
<dbReference type="InterPro" id="IPR011989">
    <property type="entry name" value="ARM-like"/>
</dbReference>
<evidence type="ECO:0000313" key="3">
    <source>
        <dbReference type="RefSeq" id="XP_025832925.1"/>
    </source>
</evidence>
<protein>
    <submittedName>
        <fullName evidence="3">Protein mini spindles-like</fullName>
    </submittedName>
</protein>
<dbReference type="PANTHER" id="PTHR12609">
    <property type="entry name" value="MICROTUBULE ASSOCIATED PROTEIN XMAP215"/>
    <property type="match status" value="1"/>
</dbReference>
<dbReference type="GO" id="GO:0046785">
    <property type="term" value="P:microtubule polymerization"/>
    <property type="evidence" value="ECO:0007669"/>
    <property type="project" value="InterPro"/>
</dbReference>
<dbReference type="AlphaFoldDB" id="A0A7F5RAE1"/>
<dbReference type="GO" id="GO:0030951">
    <property type="term" value="P:establishment or maintenance of microtubule cytoskeleton polarity"/>
    <property type="evidence" value="ECO:0007669"/>
    <property type="project" value="InterPro"/>
</dbReference>
<dbReference type="InterPro" id="IPR045110">
    <property type="entry name" value="XMAP215"/>
</dbReference>
<gene>
    <name evidence="3" type="primary">LOC112905197</name>
</gene>
<keyword evidence="2" id="KW-1185">Reference proteome</keyword>
<sequence>MNTYGELCAYKEFFEAEMIADALKIGSPTLRTELWNWLAEKLPKMKSLPKEELHACIPHLYSNLEDRNADVRKNAHEAVFGFMIHLGYDSMLRQSDKLKPGSKTTIVAALDKARPNLPIKPLPKAKASEEKENKVVRGTKSATIVKPGTKAKVKSS</sequence>
<dbReference type="GO" id="GO:0061863">
    <property type="term" value="F:microtubule plus end polymerase"/>
    <property type="evidence" value="ECO:0007669"/>
    <property type="project" value="InterPro"/>
</dbReference>
<dbReference type="OrthoDB" id="205662at2759"/>
<name>A0A7F5RAE1_AGRPL</name>
<dbReference type="Gene3D" id="1.25.10.10">
    <property type="entry name" value="Leucine-rich Repeat Variant"/>
    <property type="match status" value="1"/>
</dbReference>
<feature type="region of interest" description="Disordered" evidence="1">
    <location>
        <begin position="118"/>
        <end position="140"/>
    </location>
</feature>
<dbReference type="KEGG" id="apln:112905197"/>
<evidence type="ECO:0000256" key="1">
    <source>
        <dbReference type="SAM" id="MobiDB-lite"/>
    </source>
</evidence>
<feature type="compositionally biased region" description="Basic and acidic residues" evidence="1">
    <location>
        <begin position="126"/>
        <end position="135"/>
    </location>
</feature>
<dbReference type="InterPro" id="IPR016024">
    <property type="entry name" value="ARM-type_fold"/>
</dbReference>
<dbReference type="GO" id="GO:0051010">
    <property type="term" value="F:microtubule plus-end binding"/>
    <property type="evidence" value="ECO:0007669"/>
    <property type="project" value="InterPro"/>
</dbReference>
<reference evidence="3" key="1">
    <citation type="submission" date="2025-08" db="UniProtKB">
        <authorList>
            <consortium name="RefSeq"/>
        </authorList>
    </citation>
    <scope>IDENTIFICATION</scope>
    <source>
        <tissue evidence="3">Entire body</tissue>
    </source>
</reference>
<dbReference type="SUPFAM" id="SSF48371">
    <property type="entry name" value="ARM repeat"/>
    <property type="match status" value="1"/>
</dbReference>
<organism evidence="2 3">
    <name type="scientific">Agrilus planipennis</name>
    <name type="common">Emerald ash borer</name>
    <name type="synonym">Agrilus marcopoli</name>
    <dbReference type="NCBI Taxonomy" id="224129"/>
    <lineage>
        <taxon>Eukaryota</taxon>
        <taxon>Metazoa</taxon>
        <taxon>Ecdysozoa</taxon>
        <taxon>Arthropoda</taxon>
        <taxon>Hexapoda</taxon>
        <taxon>Insecta</taxon>
        <taxon>Pterygota</taxon>
        <taxon>Neoptera</taxon>
        <taxon>Endopterygota</taxon>
        <taxon>Coleoptera</taxon>
        <taxon>Polyphaga</taxon>
        <taxon>Elateriformia</taxon>
        <taxon>Buprestoidea</taxon>
        <taxon>Buprestidae</taxon>
        <taxon>Agrilinae</taxon>
        <taxon>Agrilus</taxon>
    </lineage>
</organism>
<proteinExistence type="predicted"/>
<dbReference type="InParanoid" id="A0A7F5RAE1"/>
<dbReference type="Proteomes" id="UP000192223">
    <property type="component" value="Unplaced"/>
</dbReference>
<evidence type="ECO:0000313" key="2">
    <source>
        <dbReference type="Proteomes" id="UP000192223"/>
    </source>
</evidence>
<accession>A0A7F5RAE1</accession>